<dbReference type="InterPro" id="IPR006597">
    <property type="entry name" value="Sel1-like"/>
</dbReference>
<dbReference type="InterPro" id="IPR045653">
    <property type="entry name" value="DUF6396"/>
</dbReference>
<gene>
    <name evidence="2" type="ORF">WL29_34100</name>
</gene>
<evidence type="ECO:0000259" key="1">
    <source>
        <dbReference type="Pfam" id="PF19933"/>
    </source>
</evidence>
<accession>A0A106PZW4</accession>
<dbReference type="SUPFAM" id="SSF81901">
    <property type="entry name" value="HCP-like"/>
    <property type="match status" value="1"/>
</dbReference>
<dbReference type="Proteomes" id="UP000060630">
    <property type="component" value="Unassembled WGS sequence"/>
</dbReference>
<proteinExistence type="predicted"/>
<dbReference type="RefSeq" id="WP_059655806.1">
    <property type="nucleotide sequence ID" value="NZ_LOXJ01000045.1"/>
</dbReference>
<sequence>MSDLPRYEKLPLFNPHRKTFTCVYQDQQMPPIDPQAELWFQQALALDNPNIFYKKRDYPKIYQLYTQAAERNHWKAMLNLASLILSNYPGVPEHDPEAAIRWVEKAMKLGVPDAYDRMGTYHQNGLVNGGSITSAYAFFQRAADMGSPAAMTFLGDKMDGEYDDPEGGFWGNVPVATQMLECAVAQGFGDAAKELSFIYARPETAQAKLRALNILHEGVKLGSAKCASKLFAEFNGLNLTRGLNLVGHIDDARADRYGKLGRALEFYQGRIKLPNLDKVLPLPPAPLPKWDGNVQTLIDAAKAVTPPLKPQDGAALQGREFIAPGYAVQPLEQSQFAITGDQVVPRAGYWLALYGPASAPKTRLIPARRNQPEHYEVGERFEASSFGWLTADQVQWHYLGEPYRLPPGRNDFLQMALDSGWLRQVPEPSATLQCNGHKVCPQTGIWEGRVANDHPMSALYNRWNQQAFVEQGQAFPRPAERFIDIAVEDLRWTYLGSPNSDTGVAGIRTISL</sequence>
<dbReference type="AlphaFoldDB" id="A0A106PZW4"/>
<dbReference type="EMBL" id="LPHD01000155">
    <property type="protein sequence ID" value="KWA77403.1"/>
    <property type="molecule type" value="Genomic_DNA"/>
</dbReference>
<feature type="domain" description="DUF6396" evidence="1">
    <location>
        <begin position="227"/>
        <end position="312"/>
    </location>
</feature>
<dbReference type="PANTHER" id="PTHR11102:SF160">
    <property type="entry name" value="ERAD-ASSOCIATED E3 UBIQUITIN-PROTEIN LIGASE COMPONENT HRD3"/>
    <property type="match status" value="1"/>
</dbReference>
<dbReference type="InterPro" id="IPR050767">
    <property type="entry name" value="Sel1_AlgK"/>
</dbReference>
<protein>
    <recommendedName>
        <fullName evidence="1">DUF6396 domain-containing protein</fullName>
    </recommendedName>
</protein>
<evidence type="ECO:0000313" key="2">
    <source>
        <dbReference type="EMBL" id="KWA77403.1"/>
    </source>
</evidence>
<dbReference type="Pfam" id="PF19933">
    <property type="entry name" value="DUF6396"/>
    <property type="match status" value="1"/>
</dbReference>
<dbReference type="PANTHER" id="PTHR11102">
    <property type="entry name" value="SEL-1-LIKE PROTEIN"/>
    <property type="match status" value="1"/>
</dbReference>
<evidence type="ECO:0000313" key="3">
    <source>
        <dbReference type="Proteomes" id="UP000060630"/>
    </source>
</evidence>
<comment type="caution">
    <text evidence="2">The sequence shown here is derived from an EMBL/GenBank/DDBJ whole genome shotgun (WGS) entry which is preliminary data.</text>
</comment>
<reference evidence="2 3" key="1">
    <citation type="submission" date="2015-11" db="EMBL/GenBank/DDBJ databases">
        <title>Expanding the genomic diversity of Burkholderia species for the development of highly accurate diagnostics.</title>
        <authorList>
            <person name="Sahl J."/>
            <person name="Keim P."/>
            <person name="Wagner D."/>
        </authorList>
    </citation>
    <scope>NUCLEOTIDE SEQUENCE [LARGE SCALE GENOMIC DNA]</scope>
    <source>
        <strain evidence="2 3">MSMB2087WGS</strain>
    </source>
</reference>
<dbReference type="Gene3D" id="1.25.40.10">
    <property type="entry name" value="Tetratricopeptide repeat domain"/>
    <property type="match status" value="1"/>
</dbReference>
<name>A0A106PZW4_9BURK</name>
<organism evidence="2 3">
    <name type="scientific">Burkholderia ubonensis</name>
    <dbReference type="NCBI Taxonomy" id="101571"/>
    <lineage>
        <taxon>Bacteria</taxon>
        <taxon>Pseudomonadati</taxon>
        <taxon>Pseudomonadota</taxon>
        <taxon>Betaproteobacteria</taxon>
        <taxon>Burkholderiales</taxon>
        <taxon>Burkholderiaceae</taxon>
        <taxon>Burkholderia</taxon>
        <taxon>Burkholderia cepacia complex</taxon>
    </lineage>
</organism>
<dbReference type="Pfam" id="PF08238">
    <property type="entry name" value="Sel1"/>
    <property type="match status" value="3"/>
</dbReference>
<dbReference type="InterPro" id="IPR011990">
    <property type="entry name" value="TPR-like_helical_dom_sf"/>
</dbReference>